<dbReference type="PANTHER" id="PTHR33835:SF1">
    <property type="entry name" value="METALLO-BETA-LACTAMASE DOMAIN-CONTAINING PROTEIN"/>
    <property type="match status" value="1"/>
</dbReference>
<sequence length="231" mass="26293">MQQLAADIWIEEGPSVPFLGLPFSTRMTVVRLANGKLWVHSPIELNDSIRAELANLGELSYLIAPNHLHHLFIGDWLKTYPKAQAYGTDELIKKRSDIRFTASLNAAQDWPWAEQIDQLLFSGSALMQECVFFHRPSATLVLTDLVENFAPSHFNFWQRSVAKLVGIVAPNGKTPLDWRLSFFFHKAEAAQHFKQMLAWQPQKVVMAHGLVIEQDAQAFLSRSFSWLNKHA</sequence>
<dbReference type="InterPro" id="IPR036866">
    <property type="entry name" value="RibonucZ/Hydroxyglut_hydro"/>
</dbReference>
<dbReference type="InterPro" id="IPR025638">
    <property type="entry name" value="DUF4336"/>
</dbReference>
<dbReference type="PANTHER" id="PTHR33835">
    <property type="entry name" value="YALI0C07656P"/>
    <property type="match status" value="1"/>
</dbReference>
<dbReference type="SUPFAM" id="SSF56281">
    <property type="entry name" value="Metallo-hydrolase/oxidoreductase"/>
    <property type="match status" value="1"/>
</dbReference>
<keyword evidence="2" id="KW-1185">Reference proteome</keyword>
<accession>A0ABQ1I7Y4</accession>
<dbReference type="Proteomes" id="UP000651977">
    <property type="component" value="Unassembled WGS sequence"/>
</dbReference>
<proteinExistence type="predicted"/>
<evidence type="ECO:0000313" key="1">
    <source>
        <dbReference type="EMBL" id="GGB20025.1"/>
    </source>
</evidence>
<evidence type="ECO:0000313" key="2">
    <source>
        <dbReference type="Proteomes" id="UP000651977"/>
    </source>
</evidence>
<gene>
    <name evidence="1" type="ORF">GCM10007414_36800</name>
</gene>
<dbReference type="EMBL" id="BMDY01000032">
    <property type="protein sequence ID" value="GGB20025.1"/>
    <property type="molecule type" value="Genomic_DNA"/>
</dbReference>
<comment type="caution">
    <text evidence="1">The sequence shown here is derived from an EMBL/GenBank/DDBJ whole genome shotgun (WGS) entry which is preliminary data.</text>
</comment>
<organism evidence="1 2">
    <name type="scientific">Agarivorans gilvus</name>
    <dbReference type="NCBI Taxonomy" id="680279"/>
    <lineage>
        <taxon>Bacteria</taxon>
        <taxon>Pseudomonadati</taxon>
        <taxon>Pseudomonadota</taxon>
        <taxon>Gammaproteobacteria</taxon>
        <taxon>Alteromonadales</taxon>
        <taxon>Alteromonadaceae</taxon>
        <taxon>Agarivorans</taxon>
    </lineage>
</organism>
<reference evidence="2" key="1">
    <citation type="journal article" date="2019" name="Int. J. Syst. Evol. Microbiol.">
        <title>The Global Catalogue of Microorganisms (GCM) 10K type strain sequencing project: providing services to taxonomists for standard genome sequencing and annotation.</title>
        <authorList>
            <consortium name="The Broad Institute Genomics Platform"/>
            <consortium name="The Broad Institute Genome Sequencing Center for Infectious Disease"/>
            <person name="Wu L."/>
            <person name="Ma J."/>
        </authorList>
    </citation>
    <scope>NUCLEOTIDE SEQUENCE [LARGE SCALE GENOMIC DNA]</scope>
    <source>
        <strain evidence="2">CGMCC 1.10131</strain>
    </source>
</reference>
<name>A0ABQ1I7Y4_9ALTE</name>
<dbReference type="Pfam" id="PF14234">
    <property type="entry name" value="DUF4336"/>
    <property type="match status" value="1"/>
</dbReference>
<dbReference type="RefSeq" id="WP_055732481.1">
    <property type="nucleotide sequence ID" value="NZ_BMDY01000032.1"/>
</dbReference>
<evidence type="ECO:0008006" key="3">
    <source>
        <dbReference type="Google" id="ProtNLM"/>
    </source>
</evidence>
<protein>
    <recommendedName>
        <fullName evidence="3">DUF4336 domain-containing protein</fullName>
    </recommendedName>
</protein>